<gene>
    <name evidence="2" type="primary">lysM</name>
    <name evidence="2" type="ORF">OB144RH_07320</name>
</gene>
<accession>A0ABP0T6N1</accession>
<dbReference type="Pfam" id="PF01476">
    <property type="entry name" value="LysM"/>
    <property type="match status" value="2"/>
</dbReference>
<evidence type="ECO:0000259" key="1">
    <source>
        <dbReference type="PROSITE" id="PS51782"/>
    </source>
</evidence>
<proteinExistence type="predicted"/>
<dbReference type="InterPro" id="IPR018392">
    <property type="entry name" value="LysM"/>
</dbReference>
<dbReference type="PROSITE" id="PS51782">
    <property type="entry name" value="LYSM"/>
    <property type="match status" value="1"/>
</dbReference>
<evidence type="ECO:0000313" key="2">
    <source>
        <dbReference type="EMBL" id="CAK9121579.1"/>
    </source>
</evidence>
<organism evidence="2 3">
    <name type="scientific">Rickettsia helvetica</name>
    <dbReference type="NCBI Taxonomy" id="35789"/>
    <lineage>
        <taxon>Bacteria</taxon>
        <taxon>Pseudomonadati</taxon>
        <taxon>Pseudomonadota</taxon>
        <taxon>Alphaproteobacteria</taxon>
        <taxon>Rickettsiales</taxon>
        <taxon>Rickettsiaceae</taxon>
        <taxon>Rickettsieae</taxon>
        <taxon>Rickettsia</taxon>
        <taxon>spotted fever group</taxon>
    </lineage>
</organism>
<dbReference type="EMBL" id="OZ018776">
    <property type="protein sequence ID" value="CAK9121579.1"/>
    <property type="molecule type" value="Genomic_DNA"/>
</dbReference>
<sequence>MSNRIAKVYTVKSGDTLSYITTKNGLTVNQLLTIPNNEQFKANPDKIYPGNKVKVSYTVKSGDTLSKISQNYGTSVQDLVKYNSISDPNHIKVGWEISFSGDSHDFY</sequence>
<protein>
    <submittedName>
        <fullName evidence="2">LysM peptidoglycan-binding domain-containing protein</fullName>
    </submittedName>
</protein>
<evidence type="ECO:0000313" key="3">
    <source>
        <dbReference type="Proteomes" id="UP001642485"/>
    </source>
</evidence>
<dbReference type="SMART" id="SM00257">
    <property type="entry name" value="LysM"/>
    <property type="match status" value="2"/>
</dbReference>
<keyword evidence="3" id="KW-1185">Reference proteome</keyword>
<dbReference type="PANTHER" id="PTHR33734:SF22">
    <property type="entry name" value="MEMBRANE-BOUND LYTIC MUREIN TRANSGLYCOSYLASE D"/>
    <property type="match status" value="1"/>
</dbReference>
<feature type="domain" description="LysM" evidence="1">
    <location>
        <begin position="55"/>
        <end position="99"/>
    </location>
</feature>
<dbReference type="CDD" id="cd00118">
    <property type="entry name" value="LysM"/>
    <property type="match status" value="2"/>
</dbReference>
<dbReference type="Gene3D" id="3.10.350.10">
    <property type="entry name" value="LysM domain"/>
    <property type="match status" value="2"/>
</dbReference>
<dbReference type="PANTHER" id="PTHR33734">
    <property type="entry name" value="LYSM DOMAIN-CONTAINING GPI-ANCHORED PROTEIN 2"/>
    <property type="match status" value="1"/>
</dbReference>
<dbReference type="RefSeq" id="WP_010422277.1">
    <property type="nucleotide sequence ID" value="NZ_OY974080.1"/>
</dbReference>
<reference evidence="2 3" key="1">
    <citation type="submission" date="2024-02" db="EMBL/GenBank/DDBJ databases">
        <authorList>
            <person name="Nijsse B."/>
            <person name="Sprong H."/>
        </authorList>
    </citation>
    <scope>NUCLEOTIDE SEQUENCE [LARGE SCALE GENOMIC DNA]</scope>
    <source>
        <strain evidence="2">OB144</strain>
    </source>
</reference>
<dbReference type="InterPro" id="IPR036779">
    <property type="entry name" value="LysM_dom_sf"/>
</dbReference>
<dbReference type="SUPFAM" id="SSF54106">
    <property type="entry name" value="LysM domain"/>
    <property type="match status" value="2"/>
</dbReference>
<dbReference type="Proteomes" id="UP001642485">
    <property type="component" value="Chromosome"/>
</dbReference>
<name>A0ABP0T6N1_RICHE</name>